<dbReference type="GO" id="GO:0005794">
    <property type="term" value="C:Golgi apparatus"/>
    <property type="evidence" value="ECO:0007669"/>
    <property type="project" value="UniProtKB-SubCell"/>
</dbReference>
<comment type="similarity">
    <text evidence="8">Belongs to the TMEM134/TMEM230 family.</text>
</comment>
<dbReference type="OMA" id="CYLLWYF"/>
<feature type="compositionally biased region" description="Basic and acidic residues" evidence="18">
    <location>
        <begin position="16"/>
        <end position="34"/>
    </location>
</feature>
<evidence type="ECO:0000256" key="18">
    <source>
        <dbReference type="SAM" id="MobiDB-lite"/>
    </source>
</evidence>
<evidence type="ECO:0000313" key="20">
    <source>
        <dbReference type="EMBL" id="EEH56907.1"/>
    </source>
</evidence>
<protein>
    <recommendedName>
        <fullName evidence="17">Transmembrane protein 230</fullName>
    </recommendedName>
</protein>
<keyword evidence="9 19" id="KW-0812">Transmembrane</keyword>
<name>C1MTA1_MICPC</name>
<evidence type="ECO:0000256" key="2">
    <source>
        <dbReference type="ARBA" id="ARBA00004172"/>
    </source>
</evidence>
<dbReference type="GO" id="GO:0055037">
    <property type="term" value="C:recycling endosome"/>
    <property type="evidence" value="ECO:0007669"/>
    <property type="project" value="UniProtKB-SubCell"/>
</dbReference>
<evidence type="ECO:0000313" key="21">
    <source>
        <dbReference type="Proteomes" id="UP000001876"/>
    </source>
</evidence>
<evidence type="ECO:0000256" key="4">
    <source>
        <dbReference type="ARBA" id="ARBA00004412"/>
    </source>
</evidence>
<keyword evidence="15" id="KW-0968">Cytoplasmic vesicle</keyword>
<dbReference type="GO" id="GO:0016020">
    <property type="term" value="C:membrane"/>
    <property type="evidence" value="ECO:0007669"/>
    <property type="project" value="UniProtKB-SubCell"/>
</dbReference>
<evidence type="ECO:0000256" key="16">
    <source>
        <dbReference type="ARBA" id="ARBA00024003"/>
    </source>
</evidence>
<comment type="function">
    <text evidence="16">Involved in trafficking and recycling of synaptic vesicles.</text>
</comment>
<evidence type="ECO:0000256" key="6">
    <source>
        <dbReference type="ARBA" id="ARBA00004601"/>
    </source>
</evidence>
<evidence type="ECO:0000256" key="7">
    <source>
        <dbReference type="ARBA" id="ARBA00004603"/>
    </source>
</evidence>
<reference evidence="20 21" key="1">
    <citation type="journal article" date="2009" name="Science">
        <title>Green evolution and dynamic adaptations revealed by genomes of the marine picoeukaryotes Micromonas.</title>
        <authorList>
            <person name="Worden A.Z."/>
            <person name="Lee J.H."/>
            <person name="Mock T."/>
            <person name="Rouze P."/>
            <person name="Simmons M.P."/>
            <person name="Aerts A.L."/>
            <person name="Allen A.E."/>
            <person name="Cuvelier M.L."/>
            <person name="Derelle E."/>
            <person name="Everett M.V."/>
            <person name="Foulon E."/>
            <person name="Grimwood J."/>
            <person name="Gundlach H."/>
            <person name="Henrissat B."/>
            <person name="Napoli C."/>
            <person name="McDonald S.M."/>
            <person name="Parker M.S."/>
            <person name="Rombauts S."/>
            <person name="Salamov A."/>
            <person name="Von Dassow P."/>
            <person name="Badger J.H."/>
            <person name="Coutinho P.M."/>
            <person name="Demir E."/>
            <person name="Dubchak I."/>
            <person name="Gentemann C."/>
            <person name="Eikrem W."/>
            <person name="Gready J.E."/>
            <person name="John U."/>
            <person name="Lanier W."/>
            <person name="Lindquist E.A."/>
            <person name="Lucas S."/>
            <person name="Mayer K.F."/>
            <person name="Moreau H."/>
            <person name="Not F."/>
            <person name="Otillar R."/>
            <person name="Panaud O."/>
            <person name="Pangilinan J."/>
            <person name="Paulsen I."/>
            <person name="Piegu B."/>
            <person name="Poliakov A."/>
            <person name="Robbens S."/>
            <person name="Schmutz J."/>
            <person name="Toulza E."/>
            <person name="Wyss T."/>
            <person name="Zelensky A."/>
            <person name="Zhou K."/>
            <person name="Armbrust E.V."/>
            <person name="Bhattacharya D."/>
            <person name="Goodenough U.W."/>
            <person name="Van de Peer Y."/>
            <person name="Grigoriev I.V."/>
        </authorList>
    </citation>
    <scope>NUCLEOTIDE SEQUENCE [LARGE SCALE GENOMIC DNA]</scope>
    <source>
        <strain evidence="20 21">CCMP1545</strain>
    </source>
</reference>
<dbReference type="InterPro" id="IPR008590">
    <property type="entry name" value="TMEM_230/134"/>
</dbReference>
<accession>C1MTA1</accession>
<dbReference type="InterPro" id="IPR044234">
    <property type="entry name" value="TMEM230"/>
</dbReference>
<evidence type="ECO:0000256" key="10">
    <source>
        <dbReference type="ARBA" id="ARBA00022753"/>
    </source>
</evidence>
<dbReference type="KEGG" id="mpp:MICPUCDRAFT_57991"/>
<evidence type="ECO:0000256" key="19">
    <source>
        <dbReference type="SAM" id="Phobius"/>
    </source>
</evidence>
<dbReference type="Proteomes" id="UP000001876">
    <property type="component" value="Unassembled WGS sequence"/>
</dbReference>
<dbReference type="PANTHER" id="PTHR15664">
    <property type="entry name" value="C20ORF30 PROTEIN"/>
    <property type="match status" value="1"/>
</dbReference>
<dbReference type="GeneID" id="9684268"/>
<evidence type="ECO:0000256" key="13">
    <source>
        <dbReference type="ARBA" id="ARBA00023034"/>
    </source>
</evidence>
<gene>
    <name evidence="20" type="ORF">MICPUCDRAFT_57991</name>
</gene>
<keyword evidence="11 19" id="KW-1133">Transmembrane helix</keyword>
<organism evidence="21">
    <name type="scientific">Micromonas pusilla (strain CCMP1545)</name>
    <name type="common">Picoplanktonic green alga</name>
    <dbReference type="NCBI Taxonomy" id="564608"/>
    <lineage>
        <taxon>Eukaryota</taxon>
        <taxon>Viridiplantae</taxon>
        <taxon>Chlorophyta</taxon>
        <taxon>Mamiellophyceae</taxon>
        <taxon>Mamiellales</taxon>
        <taxon>Mamiellaceae</taxon>
        <taxon>Micromonas</taxon>
    </lineage>
</organism>
<feature type="region of interest" description="Disordered" evidence="18">
    <location>
        <begin position="1"/>
        <end position="36"/>
    </location>
</feature>
<dbReference type="AlphaFoldDB" id="C1MTA1"/>
<dbReference type="GO" id="GO:0005776">
    <property type="term" value="C:autophagosome"/>
    <property type="evidence" value="ECO:0007669"/>
    <property type="project" value="UniProtKB-SubCell"/>
</dbReference>
<feature type="transmembrane region" description="Helical" evidence="19">
    <location>
        <begin position="45"/>
        <end position="65"/>
    </location>
</feature>
<keyword evidence="13" id="KW-0333">Golgi apparatus</keyword>
<evidence type="ECO:0000256" key="12">
    <source>
        <dbReference type="ARBA" id="ARBA00023018"/>
    </source>
</evidence>
<evidence type="ECO:0000256" key="15">
    <source>
        <dbReference type="ARBA" id="ARBA00023329"/>
    </source>
</evidence>
<keyword evidence="14 19" id="KW-0472">Membrane</keyword>
<dbReference type="GO" id="GO:0005770">
    <property type="term" value="C:late endosome"/>
    <property type="evidence" value="ECO:0007669"/>
    <property type="project" value="UniProtKB-SubCell"/>
</dbReference>
<keyword evidence="12" id="KW-0770">Synapse</keyword>
<dbReference type="RefSeq" id="XP_003058452.1">
    <property type="nucleotide sequence ID" value="XM_003058406.1"/>
</dbReference>
<dbReference type="Pfam" id="PF05915">
    <property type="entry name" value="TMEM_230_134"/>
    <property type="match status" value="1"/>
</dbReference>
<evidence type="ECO:0000256" key="1">
    <source>
        <dbReference type="ARBA" id="ARBA00004141"/>
    </source>
</evidence>
<dbReference type="PANTHER" id="PTHR15664:SF6">
    <property type="entry name" value="TRANSMEMBRANE PROTEIN 230"/>
    <property type="match status" value="1"/>
</dbReference>
<dbReference type="GO" id="GO:0005769">
    <property type="term" value="C:early endosome"/>
    <property type="evidence" value="ECO:0007669"/>
    <property type="project" value="UniProtKB-SubCell"/>
</dbReference>
<keyword evidence="10" id="KW-0967">Endosome</keyword>
<evidence type="ECO:0000256" key="11">
    <source>
        <dbReference type="ARBA" id="ARBA00022989"/>
    </source>
</evidence>
<comment type="subcellular location">
    <subcellularLocation>
        <location evidence="5">Cytoplasmic vesicle</location>
        <location evidence="5">Autophagosome</location>
    </subcellularLocation>
    <subcellularLocation>
        <location evidence="3">Cytoplasmic vesicle</location>
        <location evidence="3">Secretory vesicle</location>
        <location evidence="3">Synaptic vesicle</location>
    </subcellularLocation>
    <subcellularLocation>
        <location evidence="4">Early endosome</location>
    </subcellularLocation>
    <subcellularLocation>
        <location evidence="6">Golgi apparatus</location>
        <location evidence="6">trans-Golgi network</location>
    </subcellularLocation>
    <subcellularLocation>
        <location evidence="7">Late endosome</location>
    </subcellularLocation>
    <subcellularLocation>
        <location evidence="1">Membrane</location>
        <topology evidence="1">Multi-pass membrane protein</topology>
    </subcellularLocation>
    <subcellularLocation>
        <location evidence="2">Recycling endosome</location>
    </subcellularLocation>
</comment>
<evidence type="ECO:0000256" key="8">
    <source>
        <dbReference type="ARBA" id="ARBA00007743"/>
    </source>
</evidence>
<keyword evidence="21" id="KW-1185">Reference proteome</keyword>
<proteinExistence type="inferred from homology"/>
<evidence type="ECO:0000256" key="9">
    <source>
        <dbReference type="ARBA" id="ARBA00022692"/>
    </source>
</evidence>
<evidence type="ECO:0000256" key="17">
    <source>
        <dbReference type="ARBA" id="ARBA00024088"/>
    </source>
</evidence>
<dbReference type="EMBL" id="GG663739">
    <property type="protein sequence ID" value="EEH56907.1"/>
    <property type="molecule type" value="Genomic_DNA"/>
</dbReference>
<sequence>MSSAVRRRYQPAADADADHRGDYDPRFTIPEHLDPKKKKPSIKTVALAFALLISGTVLLFCYLLWYFGRLDLPDNETRGTSKAILILGCITFAPGAFATMILVATYFRVDGFSYDMIPED</sequence>
<evidence type="ECO:0000256" key="3">
    <source>
        <dbReference type="ARBA" id="ARBA00004234"/>
    </source>
</evidence>
<dbReference type="OrthoDB" id="5597044at2759"/>
<evidence type="ECO:0000256" key="5">
    <source>
        <dbReference type="ARBA" id="ARBA00004419"/>
    </source>
</evidence>
<evidence type="ECO:0000256" key="14">
    <source>
        <dbReference type="ARBA" id="ARBA00023136"/>
    </source>
</evidence>
<feature type="transmembrane region" description="Helical" evidence="19">
    <location>
        <begin position="85"/>
        <end position="107"/>
    </location>
</feature>